<dbReference type="PANTHER" id="PTHR15139">
    <property type="entry name" value="TUBULIN FOLDING COFACTOR C"/>
    <property type="match status" value="1"/>
</dbReference>
<dbReference type="InterPro" id="IPR009423">
    <property type="entry name" value="NDUC2"/>
</dbReference>
<dbReference type="InterPro" id="IPR016098">
    <property type="entry name" value="CAP/MinC_C"/>
</dbReference>
<accession>A0A0R3RKV9</accession>
<keyword evidence="2" id="KW-0812">Transmembrane</keyword>
<dbReference type="InterPro" id="IPR012945">
    <property type="entry name" value="Tubulin-bd_cofactor_C_dom"/>
</dbReference>
<dbReference type="GO" id="GO:0006120">
    <property type="term" value="P:mitochondrial electron transport, NADH to ubiquinone"/>
    <property type="evidence" value="ECO:0007669"/>
    <property type="project" value="InterPro"/>
</dbReference>
<dbReference type="AlphaFoldDB" id="A0A0R3RKV9"/>
<feature type="transmembrane region" description="Helical" evidence="2">
    <location>
        <begin position="67"/>
        <end position="85"/>
    </location>
</feature>
<evidence type="ECO:0000313" key="5">
    <source>
        <dbReference type="WBParaSite" id="EEL_0000211801-mRNA-1"/>
    </source>
</evidence>
<dbReference type="InterPro" id="IPR027684">
    <property type="entry name" value="TBCC"/>
</dbReference>
<evidence type="ECO:0000256" key="1">
    <source>
        <dbReference type="ARBA" id="ARBA00008848"/>
    </source>
</evidence>
<dbReference type="Proteomes" id="UP000050640">
    <property type="component" value="Unplaced"/>
</dbReference>
<keyword evidence="2" id="KW-0472">Membrane</keyword>
<keyword evidence="2" id="KW-1133">Transmembrane helix</keyword>
<organism evidence="4 5">
    <name type="scientific">Elaeophora elaphi</name>
    <dbReference type="NCBI Taxonomy" id="1147741"/>
    <lineage>
        <taxon>Eukaryota</taxon>
        <taxon>Metazoa</taxon>
        <taxon>Ecdysozoa</taxon>
        <taxon>Nematoda</taxon>
        <taxon>Chromadorea</taxon>
        <taxon>Rhabditida</taxon>
        <taxon>Spirurina</taxon>
        <taxon>Spiruromorpha</taxon>
        <taxon>Filarioidea</taxon>
        <taxon>Onchocercidae</taxon>
        <taxon>Elaeophora</taxon>
    </lineage>
</organism>
<comment type="similarity">
    <text evidence="1">Belongs to the TBCC family.</text>
</comment>
<protein>
    <submittedName>
        <fullName evidence="5">C-CAP/cofactor C-like domain-containing protein</fullName>
    </submittedName>
</protein>
<reference evidence="5" key="1">
    <citation type="submission" date="2017-02" db="UniProtKB">
        <authorList>
            <consortium name="WormBaseParasite"/>
        </authorList>
    </citation>
    <scope>IDENTIFICATION</scope>
</reference>
<evidence type="ECO:0000256" key="2">
    <source>
        <dbReference type="SAM" id="Phobius"/>
    </source>
</evidence>
<evidence type="ECO:0000313" key="4">
    <source>
        <dbReference type="Proteomes" id="UP000050640"/>
    </source>
</evidence>
<sequence length="423" mass="48235">MLKSSTVDQKELQRREAYLRDNSRPLKLADPTTWPRRWSVTFLGVGIGLLSWKYYTDWSRKPFFYSFVPRFVLLAFVGGVGYVIGSLREYHYKTRDAVIEHYISLHPEDFHHLTNLDGRKFSEVLIPWIPRRAHHRKFDTNNLESADLVSGRRQRMLARLDARHTRDTAGLKTSSDTTDFDKLLAKAANVMNSSKLSIEPEFLQELETALTLMPRGRQSRRLKEALNILRGQMQEQIGLAHQQAAFSFSTRNESAAQSKVQKATTAQCNPLGPTQHIAKPLVRNAVRITAEHGKELIVKGDDGEEVMINDVTNSDVRVPFKASTVHVKSVKHTTLIFAPIKTSLLIRDCENLTVVVAAQQVRGALIIEDCDGIEVAPYNVVGFERDPQNNNWHNVQDFSWLSSEEHSPNWKIMKENSTRCFTL</sequence>
<dbReference type="GO" id="GO:0007023">
    <property type="term" value="P:post-chaperonin tubulin folding pathway"/>
    <property type="evidence" value="ECO:0007669"/>
    <property type="project" value="InterPro"/>
</dbReference>
<dbReference type="GO" id="GO:0007021">
    <property type="term" value="P:tubulin complex assembly"/>
    <property type="evidence" value="ECO:0007669"/>
    <property type="project" value="TreeGrafter"/>
</dbReference>
<evidence type="ECO:0000259" key="3">
    <source>
        <dbReference type="PROSITE" id="PS51329"/>
    </source>
</evidence>
<dbReference type="PANTHER" id="PTHR15139:SF0">
    <property type="entry name" value="TUBULIN-SPECIFIC CHAPERONE C"/>
    <property type="match status" value="1"/>
</dbReference>
<dbReference type="STRING" id="1147741.A0A0R3RKV9"/>
<proteinExistence type="inferred from homology"/>
<dbReference type="Gene3D" id="2.160.20.70">
    <property type="match status" value="2"/>
</dbReference>
<dbReference type="WBParaSite" id="EEL_0000211801-mRNA-1">
    <property type="protein sequence ID" value="EEL_0000211801-mRNA-1"/>
    <property type="gene ID" value="EEL_0000211801"/>
</dbReference>
<dbReference type="Pfam" id="PF06374">
    <property type="entry name" value="NDUF_C2"/>
    <property type="match status" value="1"/>
</dbReference>
<name>A0A0R3RKV9_9BILA</name>
<dbReference type="PROSITE" id="PS51329">
    <property type="entry name" value="C_CAP_COFACTOR_C"/>
    <property type="match status" value="1"/>
</dbReference>
<dbReference type="Pfam" id="PF07986">
    <property type="entry name" value="TBCC"/>
    <property type="match status" value="1"/>
</dbReference>
<keyword evidence="4" id="KW-1185">Reference proteome</keyword>
<dbReference type="InterPro" id="IPR017901">
    <property type="entry name" value="C-CAP_CF_C-like"/>
</dbReference>
<dbReference type="GO" id="GO:0005743">
    <property type="term" value="C:mitochondrial inner membrane"/>
    <property type="evidence" value="ECO:0007669"/>
    <property type="project" value="InterPro"/>
</dbReference>
<feature type="domain" description="C-CAP/cofactor C-like" evidence="3">
    <location>
        <begin position="273"/>
        <end position="400"/>
    </location>
</feature>